<dbReference type="PANTHER" id="PTHR11699">
    <property type="entry name" value="ALDEHYDE DEHYDROGENASE-RELATED"/>
    <property type="match status" value="1"/>
</dbReference>
<evidence type="ECO:0000256" key="2">
    <source>
        <dbReference type="ARBA" id="ARBA00024226"/>
    </source>
</evidence>
<evidence type="ECO:0000256" key="3">
    <source>
        <dbReference type="ARBA" id="ARBA00049194"/>
    </source>
</evidence>
<evidence type="ECO:0000313" key="6">
    <source>
        <dbReference type="Proteomes" id="UP000800200"/>
    </source>
</evidence>
<accession>A0A6A6D9E4</accession>
<evidence type="ECO:0000313" key="5">
    <source>
        <dbReference type="EMBL" id="KAF2176154.1"/>
    </source>
</evidence>
<proteinExistence type="inferred from homology"/>
<sequence length="259" mass="28851">MTLKQPSSVVAAIIPWNVPLIMFAMKVGAAITAKNAIIIKSSEKAPLTSTLTRLQSFKMGSLIKQAQFPPGLINIISRHGHVTGKLLAKHLKICKIAFTGSIATRKKIMQMAAASNLKNVTLELSRKSPAIIFADADLNMTAKATEFSIHQNSGQHYQANSRIFVEESILDKYIKKVTRLMQTSVLAYSKKRILNRELIIKGKATKVNGKEAKIFKKEIFSPVLLVNTFKTEKDVITRANNSEYRLFYIAFLYIQGSSH</sequence>
<feature type="domain" description="Aldehyde dehydrogenase" evidence="4">
    <location>
        <begin position="210"/>
        <end position="246"/>
    </location>
</feature>
<dbReference type="EMBL" id="ML994714">
    <property type="protein sequence ID" value="KAF2176154.1"/>
    <property type="molecule type" value="Genomic_DNA"/>
</dbReference>
<feature type="domain" description="Aldehyde dehydrogenase" evidence="4">
    <location>
        <begin position="1"/>
        <end position="183"/>
    </location>
</feature>
<dbReference type="InterPro" id="IPR016161">
    <property type="entry name" value="Ald_DH/histidinol_DH"/>
</dbReference>
<dbReference type="EC" id="1.2.1.3" evidence="2"/>
<protein>
    <recommendedName>
        <fullName evidence="2">aldehyde dehydrogenase (NAD(+))</fullName>
        <ecNumber evidence="2">1.2.1.3</ecNumber>
    </recommendedName>
</protein>
<comment type="catalytic activity">
    <reaction evidence="3">
        <text>an aldehyde + NAD(+) + H2O = a carboxylate + NADH + 2 H(+)</text>
        <dbReference type="Rhea" id="RHEA:16185"/>
        <dbReference type="ChEBI" id="CHEBI:15377"/>
        <dbReference type="ChEBI" id="CHEBI:15378"/>
        <dbReference type="ChEBI" id="CHEBI:17478"/>
        <dbReference type="ChEBI" id="CHEBI:29067"/>
        <dbReference type="ChEBI" id="CHEBI:57540"/>
        <dbReference type="ChEBI" id="CHEBI:57945"/>
        <dbReference type="EC" id="1.2.1.3"/>
    </reaction>
</comment>
<dbReference type="Gene3D" id="3.40.605.10">
    <property type="entry name" value="Aldehyde Dehydrogenase, Chain A, domain 1"/>
    <property type="match status" value="1"/>
</dbReference>
<comment type="similarity">
    <text evidence="1">Belongs to the aldehyde dehydrogenase family.</text>
</comment>
<gene>
    <name evidence="5" type="ORF">K469DRAFT_723369</name>
</gene>
<dbReference type="AlphaFoldDB" id="A0A6A6D9E4"/>
<dbReference type="Gene3D" id="3.40.309.10">
    <property type="entry name" value="Aldehyde Dehydrogenase, Chain A, domain 2"/>
    <property type="match status" value="2"/>
</dbReference>
<organism evidence="5 6">
    <name type="scientific">Zopfia rhizophila CBS 207.26</name>
    <dbReference type="NCBI Taxonomy" id="1314779"/>
    <lineage>
        <taxon>Eukaryota</taxon>
        <taxon>Fungi</taxon>
        <taxon>Dikarya</taxon>
        <taxon>Ascomycota</taxon>
        <taxon>Pezizomycotina</taxon>
        <taxon>Dothideomycetes</taxon>
        <taxon>Dothideomycetes incertae sedis</taxon>
        <taxon>Zopfiaceae</taxon>
        <taxon>Zopfia</taxon>
    </lineage>
</organism>
<dbReference type="Pfam" id="PF00171">
    <property type="entry name" value="Aldedh"/>
    <property type="match status" value="2"/>
</dbReference>
<dbReference type="SUPFAM" id="SSF53720">
    <property type="entry name" value="ALDH-like"/>
    <property type="match status" value="1"/>
</dbReference>
<keyword evidence="6" id="KW-1185">Reference proteome</keyword>
<dbReference type="Proteomes" id="UP000800200">
    <property type="component" value="Unassembled WGS sequence"/>
</dbReference>
<dbReference type="InterPro" id="IPR016163">
    <property type="entry name" value="Ald_DH_C"/>
</dbReference>
<evidence type="ECO:0000259" key="4">
    <source>
        <dbReference type="Pfam" id="PF00171"/>
    </source>
</evidence>
<name>A0A6A6D9E4_9PEZI</name>
<reference evidence="5" key="1">
    <citation type="journal article" date="2020" name="Stud. Mycol.">
        <title>101 Dothideomycetes genomes: a test case for predicting lifestyles and emergence of pathogens.</title>
        <authorList>
            <person name="Haridas S."/>
            <person name="Albert R."/>
            <person name="Binder M."/>
            <person name="Bloem J."/>
            <person name="Labutti K."/>
            <person name="Salamov A."/>
            <person name="Andreopoulos B."/>
            <person name="Baker S."/>
            <person name="Barry K."/>
            <person name="Bills G."/>
            <person name="Bluhm B."/>
            <person name="Cannon C."/>
            <person name="Castanera R."/>
            <person name="Culley D."/>
            <person name="Daum C."/>
            <person name="Ezra D."/>
            <person name="Gonzalez J."/>
            <person name="Henrissat B."/>
            <person name="Kuo A."/>
            <person name="Liang C."/>
            <person name="Lipzen A."/>
            <person name="Lutzoni F."/>
            <person name="Magnuson J."/>
            <person name="Mondo S."/>
            <person name="Nolan M."/>
            <person name="Ohm R."/>
            <person name="Pangilinan J."/>
            <person name="Park H.-J."/>
            <person name="Ramirez L."/>
            <person name="Alfaro M."/>
            <person name="Sun H."/>
            <person name="Tritt A."/>
            <person name="Yoshinaga Y."/>
            <person name="Zwiers L.-H."/>
            <person name="Turgeon B."/>
            <person name="Goodwin S."/>
            <person name="Spatafora J."/>
            <person name="Crous P."/>
            <person name="Grigoriev I."/>
        </authorList>
    </citation>
    <scope>NUCLEOTIDE SEQUENCE</scope>
    <source>
        <strain evidence="5">CBS 207.26</strain>
    </source>
</reference>
<dbReference type="InterPro" id="IPR016162">
    <property type="entry name" value="Ald_DH_N"/>
</dbReference>
<dbReference type="GO" id="GO:0004029">
    <property type="term" value="F:aldehyde dehydrogenase (NAD+) activity"/>
    <property type="evidence" value="ECO:0007669"/>
    <property type="project" value="UniProtKB-EC"/>
</dbReference>
<dbReference type="InterPro" id="IPR015590">
    <property type="entry name" value="Aldehyde_DH_dom"/>
</dbReference>
<dbReference type="OrthoDB" id="310895at2759"/>
<evidence type="ECO:0000256" key="1">
    <source>
        <dbReference type="ARBA" id="ARBA00009986"/>
    </source>
</evidence>